<dbReference type="RefSeq" id="WP_129313971.1">
    <property type="nucleotide sequence ID" value="NZ_NOIQ01000001.1"/>
</dbReference>
<organism evidence="7 8">
    <name type="scientific">Rothia koreensis</name>
    <dbReference type="NCBI Taxonomy" id="592378"/>
    <lineage>
        <taxon>Bacteria</taxon>
        <taxon>Bacillati</taxon>
        <taxon>Actinomycetota</taxon>
        <taxon>Actinomycetes</taxon>
        <taxon>Micrococcales</taxon>
        <taxon>Micrococcaceae</taxon>
        <taxon>Rothia</taxon>
    </lineage>
</organism>
<comment type="similarity">
    <text evidence="2">Belongs to the RmuC family.</text>
</comment>
<protein>
    <submittedName>
        <fullName evidence="7">DNA recombination protein RmuC</fullName>
    </submittedName>
</protein>
<evidence type="ECO:0000256" key="6">
    <source>
        <dbReference type="SAM" id="MobiDB-lite"/>
    </source>
</evidence>
<proteinExistence type="inferred from homology"/>
<gene>
    <name evidence="7" type="primary">rmuC</name>
    <name evidence="7" type="ORF">GMA10_01235</name>
</gene>
<sequence>MTGLPLVLSTLLALVIGGIVGFVLGARSRTSDADLTEENSRLRSDLSAAQEGREQLAQRVESLENRARTDQDVLRALAPVKNQLATVEQQVRQMERERADQFGSVREALEVSRRGQEELRESTHHLSSALRSTTARGSWGEAQLRRVVEAAGMERHVSYSEQVVSEVRDESGEARRLRPDMVVSLPGGKELVLDSKAPLDSYLESQEAEEESEKAAWEAKHAKAVRSHVDALSSKRYWEARETSPEIVLCFLPMESALSAALRSDSNLLDYASSRGVALVSPVSLLASLKAVALSWRQEAVSQNARELLAHSRQLYERLSSVGGHLKSMGRALTRSVESYNSMLGSLESRVFVTARKINELDPTAASDERLEASPVETAPKPLSAPEFHEAAPEPEDRSAS</sequence>
<evidence type="ECO:0000256" key="4">
    <source>
        <dbReference type="ARBA" id="ARBA00023172"/>
    </source>
</evidence>
<name>A0A7K1LG02_9MICC</name>
<keyword evidence="3 5" id="KW-0175">Coiled coil</keyword>
<dbReference type="PANTHER" id="PTHR30563">
    <property type="entry name" value="DNA RECOMBINATION PROTEIN RMUC"/>
    <property type="match status" value="1"/>
</dbReference>
<accession>A0A7K1LG02</accession>
<dbReference type="Proteomes" id="UP000462152">
    <property type="component" value="Unassembled WGS sequence"/>
</dbReference>
<dbReference type="AlphaFoldDB" id="A0A7K1LG02"/>
<evidence type="ECO:0000313" key="7">
    <source>
        <dbReference type="EMBL" id="MUN53862.1"/>
    </source>
</evidence>
<feature type="coiled-coil region" evidence="5">
    <location>
        <begin position="39"/>
        <end position="97"/>
    </location>
</feature>
<evidence type="ECO:0000313" key="8">
    <source>
        <dbReference type="Proteomes" id="UP000462152"/>
    </source>
</evidence>
<dbReference type="EMBL" id="WOGT01000001">
    <property type="protein sequence ID" value="MUN53862.1"/>
    <property type="molecule type" value="Genomic_DNA"/>
</dbReference>
<evidence type="ECO:0000256" key="1">
    <source>
        <dbReference type="ARBA" id="ARBA00003416"/>
    </source>
</evidence>
<feature type="region of interest" description="Disordered" evidence="6">
    <location>
        <begin position="363"/>
        <end position="401"/>
    </location>
</feature>
<keyword evidence="4" id="KW-0233">DNA recombination</keyword>
<comment type="caution">
    <text evidence="7">The sequence shown here is derived from an EMBL/GenBank/DDBJ whole genome shotgun (WGS) entry which is preliminary data.</text>
</comment>
<keyword evidence="8" id="KW-1185">Reference proteome</keyword>
<comment type="function">
    <text evidence="1">Involved in DNA recombination.</text>
</comment>
<reference evidence="7 8" key="1">
    <citation type="submission" date="2019-12" db="EMBL/GenBank/DDBJ databases">
        <authorList>
            <person name="Li J."/>
            <person name="Shi Y."/>
            <person name="Xu G."/>
            <person name="Xiao D."/>
            <person name="Ran X."/>
        </authorList>
    </citation>
    <scope>NUCLEOTIDE SEQUENCE [LARGE SCALE GENOMIC DNA]</scope>
    <source>
        <strain evidence="7 8">JCM 15915</strain>
    </source>
</reference>
<evidence type="ECO:0000256" key="2">
    <source>
        <dbReference type="ARBA" id="ARBA00009840"/>
    </source>
</evidence>
<dbReference type="InterPro" id="IPR003798">
    <property type="entry name" value="DNA_recombination_RmuC"/>
</dbReference>
<dbReference type="Pfam" id="PF02646">
    <property type="entry name" value="RmuC"/>
    <property type="match status" value="1"/>
</dbReference>
<dbReference type="PANTHER" id="PTHR30563:SF0">
    <property type="entry name" value="DNA RECOMBINATION PROTEIN RMUC"/>
    <property type="match status" value="1"/>
</dbReference>
<evidence type="ECO:0000256" key="5">
    <source>
        <dbReference type="SAM" id="Coils"/>
    </source>
</evidence>
<feature type="compositionally biased region" description="Basic and acidic residues" evidence="6">
    <location>
        <begin position="387"/>
        <end position="401"/>
    </location>
</feature>
<evidence type="ECO:0000256" key="3">
    <source>
        <dbReference type="ARBA" id="ARBA00023054"/>
    </source>
</evidence>
<dbReference type="GO" id="GO:0006310">
    <property type="term" value="P:DNA recombination"/>
    <property type="evidence" value="ECO:0007669"/>
    <property type="project" value="UniProtKB-KW"/>
</dbReference>
<dbReference type="OrthoDB" id="370725at2"/>